<dbReference type="Pfam" id="PF25954">
    <property type="entry name" value="Beta-barrel_RND_2"/>
    <property type="match status" value="1"/>
</dbReference>
<dbReference type="InterPro" id="IPR058639">
    <property type="entry name" value="BSH_YknX-like"/>
</dbReference>
<protein>
    <submittedName>
        <fullName evidence="6">Efflux RND transporter periplasmic adaptor subunit</fullName>
    </submittedName>
</protein>
<dbReference type="InterPro" id="IPR058792">
    <property type="entry name" value="Beta-barrel_RND_2"/>
</dbReference>
<dbReference type="Gene3D" id="2.40.30.170">
    <property type="match status" value="1"/>
</dbReference>
<dbReference type="Gene3D" id="2.40.50.100">
    <property type="match status" value="1"/>
</dbReference>
<comment type="subcellular location">
    <subcellularLocation>
        <location evidence="1">Cell envelope</location>
    </subcellularLocation>
</comment>
<dbReference type="RefSeq" id="WP_377069408.1">
    <property type="nucleotide sequence ID" value="NZ_JBHSJJ010000027.1"/>
</dbReference>
<feature type="domain" description="YknX-like barrel-sandwich hybrid" evidence="5">
    <location>
        <begin position="53"/>
        <end position="211"/>
    </location>
</feature>
<gene>
    <name evidence="6" type="ORF">ACFPFU_25110</name>
</gene>
<evidence type="ECO:0000256" key="1">
    <source>
        <dbReference type="ARBA" id="ARBA00004196"/>
    </source>
</evidence>
<proteinExistence type="predicted"/>
<feature type="coiled-coil region" evidence="3">
    <location>
        <begin position="83"/>
        <end position="127"/>
    </location>
</feature>
<dbReference type="EMBL" id="JBHSJJ010000027">
    <property type="protein sequence ID" value="MFC4875007.1"/>
    <property type="molecule type" value="Genomic_DNA"/>
</dbReference>
<accession>A0ABV9T8V1</accession>
<sequence>MKILKHLGLFMGWVLCCCCTSSSDKIHPSRQNISESVYASGLVKSRNQYQVFANANGTVQDIYVTEGDTVKIGTPLLAVFDETTKLNREIAELAREYADRQNNMTRLRDLEINIDLAKTKLENDSLQWIRQKNLREQGIGSAIELEQRQLAYTNSRTAYQTAKLQYEELKREILHNEQNAAKNLEKMKAMENDLLVKSKINGKVYALLKEKGEMVNVQTPLAVLGSETDFILELQVDEYDIVKINQGQKVMVSMDSYRGQVYEAIITKINPMMDPASKSFVVEATFVETPPRLYPNLTLEANIIIRTSENALVVPRNYIYRDKFLITSEGDTIEVTLGITDFQRAEIVSGVNEGTELVRP</sequence>
<reference evidence="7" key="1">
    <citation type="journal article" date="2019" name="Int. J. Syst. Evol. Microbiol.">
        <title>The Global Catalogue of Microorganisms (GCM) 10K type strain sequencing project: providing services to taxonomists for standard genome sequencing and annotation.</title>
        <authorList>
            <consortium name="The Broad Institute Genomics Platform"/>
            <consortium name="The Broad Institute Genome Sequencing Center for Infectious Disease"/>
            <person name="Wu L."/>
            <person name="Ma J."/>
        </authorList>
    </citation>
    <scope>NUCLEOTIDE SEQUENCE [LARGE SCALE GENOMIC DNA]</scope>
    <source>
        <strain evidence="7">CGMCC 4.7466</strain>
    </source>
</reference>
<evidence type="ECO:0000259" key="4">
    <source>
        <dbReference type="Pfam" id="PF25954"/>
    </source>
</evidence>
<dbReference type="PANTHER" id="PTHR32347:SF14">
    <property type="entry name" value="EFFLUX SYSTEM COMPONENT YKNX-RELATED"/>
    <property type="match status" value="1"/>
</dbReference>
<dbReference type="Proteomes" id="UP001595818">
    <property type="component" value="Unassembled WGS sequence"/>
</dbReference>
<evidence type="ECO:0000259" key="5">
    <source>
        <dbReference type="Pfam" id="PF25984"/>
    </source>
</evidence>
<keyword evidence="7" id="KW-1185">Reference proteome</keyword>
<feature type="domain" description="CusB-like beta-barrel" evidence="4">
    <location>
        <begin position="232"/>
        <end position="302"/>
    </location>
</feature>
<comment type="caution">
    <text evidence="6">The sequence shown here is derived from an EMBL/GenBank/DDBJ whole genome shotgun (WGS) entry which is preliminary data.</text>
</comment>
<name>A0ABV9T8V1_9BACT</name>
<evidence type="ECO:0000256" key="3">
    <source>
        <dbReference type="SAM" id="Coils"/>
    </source>
</evidence>
<evidence type="ECO:0000313" key="7">
    <source>
        <dbReference type="Proteomes" id="UP001595818"/>
    </source>
</evidence>
<dbReference type="Pfam" id="PF25984">
    <property type="entry name" value="BSH_YknX"/>
    <property type="match status" value="1"/>
</dbReference>
<evidence type="ECO:0000256" key="2">
    <source>
        <dbReference type="ARBA" id="ARBA00023054"/>
    </source>
</evidence>
<evidence type="ECO:0000313" key="6">
    <source>
        <dbReference type="EMBL" id="MFC4875007.1"/>
    </source>
</evidence>
<dbReference type="SUPFAM" id="SSF111369">
    <property type="entry name" value="HlyD-like secretion proteins"/>
    <property type="match status" value="1"/>
</dbReference>
<organism evidence="6 7">
    <name type="scientific">Negadavirga shengliensis</name>
    <dbReference type="NCBI Taxonomy" id="1389218"/>
    <lineage>
        <taxon>Bacteria</taxon>
        <taxon>Pseudomonadati</taxon>
        <taxon>Bacteroidota</taxon>
        <taxon>Cytophagia</taxon>
        <taxon>Cytophagales</taxon>
        <taxon>Cyclobacteriaceae</taxon>
        <taxon>Negadavirga</taxon>
    </lineage>
</organism>
<dbReference type="InterPro" id="IPR050465">
    <property type="entry name" value="UPF0194_transport"/>
</dbReference>
<feature type="coiled-coil region" evidence="3">
    <location>
        <begin position="152"/>
        <end position="179"/>
    </location>
</feature>
<dbReference type="PANTHER" id="PTHR32347">
    <property type="entry name" value="EFFLUX SYSTEM COMPONENT YKNX-RELATED"/>
    <property type="match status" value="1"/>
</dbReference>
<keyword evidence="2 3" id="KW-0175">Coiled coil</keyword>